<protein>
    <recommendedName>
        <fullName evidence="2">DUF7344 domain-containing protein</fullName>
    </recommendedName>
</protein>
<dbReference type="Pfam" id="PF24035">
    <property type="entry name" value="DUF7344"/>
    <property type="match status" value="1"/>
</dbReference>
<evidence type="ECO:0000313" key="3">
    <source>
        <dbReference type="EMBL" id="UPV75465.1"/>
    </source>
</evidence>
<dbReference type="RefSeq" id="WP_248651505.1">
    <property type="nucleotide sequence ID" value="NZ_CP096659.1"/>
</dbReference>
<feature type="domain" description="DUF7344" evidence="2">
    <location>
        <begin position="35"/>
        <end position="114"/>
    </location>
</feature>
<dbReference type="Proteomes" id="UP000830729">
    <property type="component" value="Chromosome"/>
</dbReference>
<dbReference type="AlphaFoldDB" id="A0A8U0HWG8"/>
<dbReference type="InterPro" id="IPR055768">
    <property type="entry name" value="DUF7344"/>
</dbReference>
<reference evidence="3 4" key="1">
    <citation type="submission" date="2022-04" db="EMBL/GenBank/DDBJ databases">
        <title>Diverse halophilic archaea isolated from saline environments.</title>
        <authorList>
            <person name="Cui H.-L."/>
        </authorList>
    </citation>
    <scope>NUCLEOTIDE SEQUENCE [LARGE SCALE GENOMIC DNA]</scope>
    <source>
        <strain evidence="3 4">XZYJT49</strain>
    </source>
</reference>
<evidence type="ECO:0000313" key="4">
    <source>
        <dbReference type="Proteomes" id="UP000830729"/>
    </source>
</evidence>
<organism evidence="3 4">
    <name type="scientific">Halorussus limi</name>
    <dbReference type="NCBI Taxonomy" id="2938695"/>
    <lineage>
        <taxon>Archaea</taxon>
        <taxon>Methanobacteriati</taxon>
        <taxon>Methanobacteriota</taxon>
        <taxon>Stenosarchaea group</taxon>
        <taxon>Halobacteria</taxon>
        <taxon>Halobacteriales</taxon>
        <taxon>Haladaptataceae</taxon>
        <taxon>Halorussus</taxon>
    </lineage>
</organism>
<evidence type="ECO:0000256" key="1">
    <source>
        <dbReference type="SAM" id="MobiDB-lite"/>
    </source>
</evidence>
<dbReference type="EMBL" id="CP096659">
    <property type="protein sequence ID" value="UPV75465.1"/>
    <property type="molecule type" value="Genomic_DNA"/>
</dbReference>
<sequence length="138" mass="15329">MRDDLAEGNETPASPAPSPREPSFEAPPLSQDNIFDALASKRSRYVLVALREAEGAIDLRELVDTVAAWETNKPIDLVSEEHCKRVFTSLRHSQLPKLAMMGLVEYDEDDAVIERGPYAEQADAYLDIAASRDENVEV</sequence>
<dbReference type="GeneID" id="72184573"/>
<name>A0A8U0HWG8_9EURY</name>
<gene>
    <name evidence="3" type="ORF">M0R89_05200</name>
</gene>
<dbReference type="KEGG" id="halx:M0R89_05200"/>
<accession>A0A8U0HWG8</accession>
<evidence type="ECO:0000259" key="2">
    <source>
        <dbReference type="Pfam" id="PF24035"/>
    </source>
</evidence>
<feature type="region of interest" description="Disordered" evidence="1">
    <location>
        <begin position="1"/>
        <end position="29"/>
    </location>
</feature>
<keyword evidence="4" id="KW-1185">Reference proteome</keyword>
<proteinExistence type="predicted"/>